<dbReference type="EMBL" id="WNKV01000002">
    <property type="protein sequence ID" value="MTW15112.1"/>
    <property type="molecule type" value="Genomic_DNA"/>
</dbReference>
<dbReference type="AlphaFoldDB" id="A0A9X4XIE4"/>
<protein>
    <submittedName>
        <fullName evidence="2">Uncharacterized protein</fullName>
    </submittedName>
</protein>
<feature type="compositionally biased region" description="Polar residues" evidence="1">
    <location>
        <begin position="1"/>
        <end position="16"/>
    </location>
</feature>
<feature type="region of interest" description="Disordered" evidence="1">
    <location>
        <begin position="1"/>
        <end position="41"/>
    </location>
</feature>
<proteinExistence type="predicted"/>
<gene>
    <name evidence="2" type="ORF">GJ689_02700</name>
</gene>
<comment type="caution">
    <text evidence="2">The sequence shown here is derived from an EMBL/GenBank/DDBJ whole genome shotgun (WGS) entry which is preliminary data.</text>
</comment>
<dbReference type="RefSeq" id="WP_155478470.1">
    <property type="nucleotide sequence ID" value="NZ_WNKV01000002.1"/>
</dbReference>
<name>A0A9X4XIE4_9BRAD</name>
<evidence type="ECO:0000313" key="3">
    <source>
        <dbReference type="Proteomes" id="UP000438991"/>
    </source>
</evidence>
<evidence type="ECO:0000313" key="2">
    <source>
        <dbReference type="EMBL" id="MTW15112.1"/>
    </source>
</evidence>
<reference evidence="2 3" key="1">
    <citation type="submission" date="2019-11" db="EMBL/GenBank/DDBJ databases">
        <title>Whole-genome sequence of Rhodoplanes serenus DSM 18633, type strain.</title>
        <authorList>
            <person name="Kyndt J.A."/>
            <person name="Meyer T.E."/>
        </authorList>
    </citation>
    <scope>NUCLEOTIDE SEQUENCE [LARGE SCALE GENOMIC DNA]</scope>
    <source>
        <strain evidence="2 3">DSM 18633</strain>
    </source>
</reference>
<accession>A0A9X4XIE4</accession>
<evidence type="ECO:0000256" key="1">
    <source>
        <dbReference type="SAM" id="MobiDB-lite"/>
    </source>
</evidence>
<organism evidence="2 3">
    <name type="scientific">Rhodoplanes serenus</name>
    <dbReference type="NCBI Taxonomy" id="200615"/>
    <lineage>
        <taxon>Bacteria</taxon>
        <taxon>Pseudomonadati</taxon>
        <taxon>Pseudomonadota</taxon>
        <taxon>Alphaproteobacteria</taxon>
        <taxon>Hyphomicrobiales</taxon>
        <taxon>Nitrobacteraceae</taxon>
        <taxon>Rhodoplanes</taxon>
    </lineage>
</organism>
<sequence>MSPTTAGSRRSAGGTSQRERPSFPDSVGRASARAHPARSLLPDVIVEKTPAKKTKRLARRDVKVVTVRCPYRGRAVSTGIEIEDAEFARLPDTLLVTRCPLCGLEHVVWTSEAWLEPVRYDRSAGDPA</sequence>
<dbReference type="Proteomes" id="UP000438991">
    <property type="component" value="Unassembled WGS sequence"/>
</dbReference>